<dbReference type="GO" id="GO:0016746">
    <property type="term" value="F:acyltransferase activity"/>
    <property type="evidence" value="ECO:0007669"/>
    <property type="project" value="UniProtKB-KW"/>
</dbReference>
<dbReference type="InterPro" id="IPR000073">
    <property type="entry name" value="AB_hydrolase_1"/>
</dbReference>
<keyword evidence="1 3" id="KW-0378">Hydrolase</keyword>
<protein>
    <submittedName>
        <fullName evidence="3">Hydrolase or acyltransferase (Alpha/beta hydrolase superfamily)</fullName>
    </submittedName>
</protein>
<evidence type="ECO:0000313" key="4">
    <source>
        <dbReference type="Proteomes" id="UP000218606"/>
    </source>
</evidence>
<dbReference type="AlphaFoldDB" id="A0AAN1LAZ3"/>
<proteinExistence type="predicted"/>
<gene>
    <name evidence="3" type="ORF">PhaeoP13_01973</name>
</gene>
<evidence type="ECO:0000256" key="1">
    <source>
        <dbReference type="ARBA" id="ARBA00022801"/>
    </source>
</evidence>
<accession>A0AAN1LAZ3</accession>
<keyword evidence="3" id="KW-0012">Acyltransferase</keyword>
<dbReference type="SUPFAM" id="SSF53474">
    <property type="entry name" value="alpha/beta-Hydrolases"/>
    <property type="match status" value="1"/>
</dbReference>
<evidence type="ECO:0000259" key="2">
    <source>
        <dbReference type="Pfam" id="PF12697"/>
    </source>
</evidence>
<dbReference type="InterPro" id="IPR029058">
    <property type="entry name" value="AB_hydrolase_fold"/>
</dbReference>
<dbReference type="Proteomes" id="UP000218606">
    <property type="component" value="Chromosome"/>
</dbReference>
<dbReference type="InterPro" id="IPR050266">
    <property type="entry name" value="AB_hydrolase_sf"/>
</dbReference>
<dbReference type="RefSeq" id="WP_096871691.1">
    <property type="nucleotide sequence ID" value="NZ_CP010715.1"/>
</dbReference>
<dbReference type="Gene3D" id="3.40.50.1820">
    <property type="entry name" value="alpha/beta hydrolase"/>
    <property type="match status" value="1"/>
</dbReference>
<dbReference type="EMBL" id="CP010767">
    <property type="protein sequence ID" value="ATG43904.1"/>
    <property type="molecule type" value="Genomic_DNA"/>
</dbReference>
<organism evidence="3 4">
    <name type="scientific">Phaeobacter piscinae</name>
    <dbReference type="NCBI Taxonomy" id="1580596"/>
    <lineage>
        <taxon>Bacteria</taxon>
        <taxon>Pseudomonadati</taxon>
        <taxon>Pseudomonadota</taxon>
        <taxon>Alphaproteobacteria</taxon>
        <taxon>Rhodobacterales</taxon>
        <taxon>Roseobacteraceae</taxon>
        <taxon>Phaeobacter</taxon>
    </lineage>
</organism>
<sequence length="272" mass="28499">MTSTILQLSEAGRTVALRDTGAGAPLVLLHGVGMQSAAWGPQVEGLSRSHRVIALDLPGHGGSDPLLIGSELPDFVAWLKAVVQALDLGSVSLAGHSMGALIATGFAVEHPAMTRRVALLNGVYRRTSQARAAVLARAAEIGAGQLDLATPLARWFGETPADISARDRVAGWLGTVDPAGYATAYGAFARGDATYAHRLREIACPFLAVTGDGDPNSTPAMAQEMAAQVQHGRAIVITGHRHMVNLTAPDVITAHLRDWLATAPEETYHDIA</sequence>
<dbReference type="Pfam" id="PF12697">
    <property type="entry name" value="Abhydrolase_6"/>
    <property type="match status" value="1"/>
</dbReference>
<dbReference type="PANTHER" id="PTHR43798">
    <property type="entry name" value="MONOACYLGLYCEROL LIPASE"/>
    <property type="match status" value="1"/>
</dbReference>
<keyword evidence="3" id="KW-0808">Transferase</keyword>
<dbReference type="GO" id="GO:0016020">
    <property type="term" value="C:membrane"/>
    <property type="evidence" value="ECO:0007669"/>
    <property type="project" value="TreeGrafter"/>
</dbReference>
<dbReference type="PRINTS" id="PR00111">
    <property type="entry name" value="ABHYDROLASE"/>
</dbReference>
<feature type="domain" description="AB hydrolase-1" evidence="2">
    <location>
        <begin position="26"/>
        <end position="252"/>
    </location>
</feature>
<reference evidence="3 4" key="1">
    <citation type="journal article" date="2017" name="Front. Microbiol.">
        <title>Phaeobacter piscinae sp. nov., a species of the Roseobacter group and potential aquaculture probiont.</title>
        <authorList>
            <person name="Sonnenschein E.C."/>
            <person name="Phippen C.B.W."/>
            <person name="Nielsen K.F."/>
            <person name="Mateiu R.V."/>
            <person name="Melchiorsen J."/>
            <person name="Gram L."/>
            <person name="Overmann J."/>
            <person name="Freese H.M."/>
        </authorList>
    </citation>
    <scope>NUCLEOTIDE SEQUENCE [LARGE SCALE GENOMIC DNA]</scope>
    <source>
        <strain evidence="3 4">P13</strain>
    </source>
</reference>
<evidence type="ECO:0000313" key="3">
    <source>
        <dbReference type="EMBL" id="ATG43904.1"/>
    </source>
</evidence>
<dbReference type="GO" id="GO:0016787">
    <property type="term" value="F:hydrolase activity"/>
    <property type="evidence" value="ECO:0007669"/>
    <property type="project" value="UniProtKB-KW"/>
</dbReference>
<dbReference type="PANTHER" id="PTHR43798:SF31">
    <property type="entry name" value="AB HYDROLASE SUPERFAMILY PROTEIN YCLE"/>
    <property type="match status" value="1"/>
</dbReference>
<name>A0AAN1LAZ3_9RHOB</name>